<evidence type="ECO:0000313" key="2">
    <source>
        <dbReference type="Proteomes" id="UP000076858"/>
    </source>
</evidence>
<comment type="caution">
    <text evidence="1">The sequence shown here is derived from an EMBL/GenBank/DDBJ whole genome shotgun (WGS) entry which is preliminary data.</text>
</comment>
<keyword evidence="2" id="KW-1185">Reference proteome</keyword>
<dbReference type="EMBL" id="LRGB01023780">
    <property type="protein sequence ID" value="KZR96757.1"/>
    <property type="molecule type" value="Genomic_DNA"/>
</dbReference>
<dbReference type="AlphaFoldDB" id="A0A164EGB2"/>
<gene>
    <name evidence="1" type="ORF">APZ42_008719</name>
</gene>
<reference evidence="1 2" key="1">
    <citation type="submission" date="2016-03" db="EMBL/GenBank/DDBJ databases">
        <title>EvidentialGene: Evidence-directed Construction of Genes on Genomes.</title>
        <authorList>
            <person name="Gilbert D.G."/>
            <person name="Choi J.-H."/>
            <person name="Mockaitis K."/>
            <person name="Colbourne J."/>
            <person name="Pfrender M."/>
        </authorList>
    </citation>
    <scope>NUCLEOTIDE SEQUENCE [LARGE SCALE GENOMIC DNA]</scope>
    <source>
        <strain evidence="1 2">Xinb3</strain>
        <tissue evidence="1">Complete organism</tissue>
    </source>
</reference>
<evidence type="ECO:0000313" key="1">
    <source>
        <dbReference type="EMBL" id="KZR96757.1"/>
    </source>
</evidence>
<name>A0A164EGB2_9CRUS</name>
<protein>
    <submittedName>
        <fullName evidence="1">Uncharacterized protein</fullName>
    </submittedName>
</protein>
<organism evidence="1 2">
    <name type="scientific">Daphnia magna</name>
    <dbReference type="NCBI Taxonomy" id="35525"/>
    <lineage>
        <taxon>Eukaryota</taxon>
        <taxon>Metazoa</taxon>
        <taxon>Ecdysozoa</taxon>
        <taxon>Arthropoda</taxon>
        <taxon>Crustacea</taxon>
        <taxon>Branchiopoda</taxon>
        <taxon>Diplostraca</taxon>
        <taxon>Cladocera</taxon>
        <taxon>Anomopoda</taxon>
        <taxon>Daphniidae</taxon>
        <taxon>Daphnia</taxon>
    </lineage>
</organism>
<dbReference type="Proteomes" id="UP000076858">
    <property type="component" value="Unassembled WGS sequence"/>
</dbReference>
<sequence>KEKYYLIIQSIKTREETIRIFFFVPIVLGTPLEAALRNGSGVLKIWELETASIIDSAITFIFQEKYQIYGNWSALH</sequence>
<proteinExistence type="predicted"/>
<feature type="non-terminal residue" evidence="1">
    <location>
        <position position="1"/>
    </location>
</feature>
<accession>A0A164EGB2</accession>